<dbReference type="InterPro" id="IPR031167">
    <property type="entry name" value="G_OBG"/>
</dbReference>
<dbReference type="SUPFAM" id="SSF52540">
    <property type="entry name" value="P-loop containing nucleoside triphosphate hydrolases"/>
    <property type="match status" value="1"/>
</dbReference>
<dbReference type="InterPro" id="IPR045086">
    <property type="entry name" value="OBG_GTPase"/>
</dbReference>
<dbReference type="SUPFAM" id="SSF82051">
    <property type="entry name" value="Obg GTP-binding protein N-terminal domain"/>
    <property type="match status" value="1"/>
</dbReference>
<dbReference type="Gene3D" id="3.40.50.300">
    <property type="entry name" value="P-loop containing nucleotide triphosphate hydrolases"/>
    <property type="match status" value="1"/>
</dbReference>
<evidence type="ECO:0000256" key="2">
    <source>
        <dbReference type="ARBA" id="ARBA00022741"/>
    </source>
</evidence>
<dbReference type="InterPro" id="IPR027417">
    <property type="entry name" value="P-loop_NTPase"/>
</dbReference>
<dbReference type="InterPro" id="IPR006169">
    <property type="entry name" value="GTP1_OBG_dom"/>
</dbReference>
<protein>
    <recommendedName>
        <fullName evidence="7">OBG-type G domain-containing protein</fullName>
    </recommendedName>
</protein>
<comment type="similarity">
    <text evidence="1">Belongs to the TRAFAC class OBG-HflX-like GTPase superfamily. OBG GTPase family.</text>
</comment>
<dbReference type="NCBIfam" id="NF008956">
    <property type="entry name" value="PRK12299.1"/>
    <property type="match status" value="1"/>
</dbReference>
<dbReference type="EMBL" id="LAZR01019020">
    <property type="protein sequence ID" value="KKL94078.1"/>
    <property type="molecule type" value="Genomic_DNA"/>
</dbReference>
<feature type="domain" description="Obg" evidence="5">
    <location>
        <begin position="1"/>
        <end position="155"/>
    </location>
</feature>
<dbReference type="PANTHER" id="PTHR11702">
    <property type="entry name" value="DEVELOPMENTALLY REGULATED GTP-BINDING PROTEIN-RELATED"/>
    <property type="match status" value="1"/>
</dbReference>
<dbReference type="PROSITE" id="PS51883">
    <property type="entry name" value="OBG"/>
    <property type="match status" value="1"/>
</dbReference>
<dbReference type="Gene3D" id="2.70.210.12">
    <property type="entry name" value="GTP1/OBG domain"/>
    <property type="match status" value="1"/>
</dbReference>
<dbReference type="GO" id="GO:0003924">
    <property type="term" value="F:GTPase activity"/>
    <property type="evidence" value="ECO:0007669"/>
    <property type="project" value="InterPro"/>
</dbReference>
<organism evidence="6">
    <name type="scientific">marine sediment metagenome</name>
    <dbReference type="NCBI Taxonomy" id="412755"/>
    <lineage>
        <taxon>unclassified sequences</taxon>
        <taxon>metagenomes</taxon>
        <taxon>ecological metagenomes</taxon>
    </lineage>
</organism>
<dbReference type="NCBIfam" id="TIGR02729">
    <property type="entry name" value="Obg_CgtA"/>
    <property type="match status" value="1"/>
</dbReference>
<dbReference type="GO" id="GO:0000287">
    <property type="term" value="F:magnesium ion binding"/>
    <property type="evidence" value="ECO:0007669"/>
    <property type="project" value="InterPro"/>
</dbReference>
<reference evidence="6" key="1">
    <citation type="journal article" date="2015" name="Nature">
        <title>Complex archaea that bridge the gap between prokaryotes and eukaryotes.</title>
        <authorList>
            <person name="Spang A."/>
            <person name="Saw J.H."/>
            <person name="Jorgensen S.L."/>
            <person name="Zaremba-Niedzwiedzka K."/>
            <person name="Martijn J."/>
            <person name="Lind A.E."/>
            <person name="van Eijk R."/>
            <person name="Schleper C."/>
            <person name="Guy L."/>
            <person name="Ettema T.J."/>
        </authorList>
    </citation>
    <scope>NUCLEOTIDE SEQUENCE</scope>
</reference>
<sequence length="329" mass="35920">MIIDDINITVVAGHGGKGTVAFQRIKQSLGPTGGSGGNGGNIIVNGISDLTALNQFRNRKELLAENGRDGRSQFRDGRIGNDLVLNVPLGTVIHNLDTGETQEIINVDERVVVAQGGNGGKGNFLFRSSRNTTPKRFQPGLPGKTAHLRLELKFIADVGLIGYPNVGKSSLLNELTNADSKVANYPFTTLEPHLGVYYELILTDIPGLIEGASQGKGLGIKFLRHIERTKVLFHLVSAESQDPVKDYRAIRKELGAHNKEILKKPEYVFLSKSDMITKAEIKEKIASLEKIASQKNSTITSIMPLTIYDDKDLKKVGKILNSLKKKVKT</sequence>
<dbReference type="PROSITE" id="PS00905">
    <property type="entry name" value="GTP1_OBG"/>
    <property type="match status" value="1"/>
</dbReference>
<keyword evidence="2" id="KW-0547">Nucleotide-binding</keyword>
<evidence type="ECO:0000256" key="1">
    <source>
        <dbReference type="ARBA" id="ARBA00007699"/>
    </source>
</evidence>
<gene>
    <name evidence="6" type="ORF">LCGC14_1868270</name>
</gene>
<dbReference type="PANTHER" id="PTHR11702:SF31">
    <property type="entry name" value="MITOCHONDRIAL RIBOSOME-ASSOCIATED GTPASE 2"/>
    <property type="match status" value="1"/>
</dbReference>
<dbReference type="FunFam" id="2.70.210.12:FF:000001">
    <property type="entry name" value="GTPase Obg"/>
    <property type="match status" value="1"/>
</dbReference>
<keyword evidence="3" id="KW-0342">GTP-binding</keyword>
<dbReference type="PROSITE" id="PS51710">
    <property type="entry name" value="G_OBG"/>
    <property type="match status" value="1"/>
</dbReference>
<proteinExistence type="inferred from homology"/>
<evidence type="ECO:0000259" key="4">
    <source>
        <dbReference type="PROSITE" id="PS51710"/>
    </source>
</evidence>
<evidence type="ECO:0000256" key="3">
    <source>
        <dbReference type="ARBA" id="ARBA00023134"/>
    </source>
</evidence>
<accession>A0A0F9G5T2</accession>
<comment type="caution">
    <text evidence="6">The sequence shown here is derived from an EMBL/GenBank/DDBJ whole genome shotgun (WGS) entry which is preliminary data.</text>
</comment>
<dbReference type="HAMAP" id="MF_01454">
    <property type="entry name" value="GTPase_Obg"/>
    <property type="match status" value="1"/>
</dbReference>
<evidence type="ECO:0008006" key="7">
    <source>
        <dbReference type="Google" id="ProtNLM"/>
    </source>
</evidence>
<dbReference type="InterPro" id="IPR014100">
    <property type="entry name" value="GTP-bd_Obg/CgtA"/>
</dbReference>
<dbReference type="CDD" id="cd01898">
    <property type="entry name" value="Obg"/>
    <property type="match status" value="1"/>
</dbReference>
<dbReference type="InterPro" id="IPR006073">
    <property type="entry name" value="GTP-bd"/>
</dbReference>
<dbReference type="AlphaFoldDB" id="A0A0F9G5T2"/>
<feature type="domain" description="OBG-type G" evidence="4">
    <location>
        <begin position="156"/>
        <end position="325"/>
    </location>
</feature>
<name>A0A0F9G5T2_9ZZZZ</name>
<dbReference type="Pfam" id="PF01926">
    <property type="entry name" value="MMR_HSR1"/>
    <property type="match status" value="1"/>
</dbReference>
<dbReference type="InterPro" id="IPR036726">
    <property type="entry name" value="GTP1_OBG_dom_sf"/>
</dbReference>
<dbReference type="PIRSF" id="PIRSF002401">
    <property type="entry name" value="GTP_bd_Obg/CgtA"/>
    <property type="match status" value="1"/>
</dbReference>
<dbReference type="PRINTS" id="PR00326">
    <property type="entry name" value="GTP1OBG"/>
</dbReference>
<evidence type="ECO:0000259" key="5">
    <source>
        <dbReference type="PROSITE" id="PS51883"/>
    </source>
</evidence>
<dbReference type="GO" id="GO:0005525">
    <property type="term" value="F:GTP binding"/>
    <property type="evidence" value="ECO:0007669"/>
    <property type="project" value="UniProtKB-KW"/>
</dbReference>
<dbReference type="Pfam" id="PF01018">
    <property type="entry name" value="GTP1_OBG"/>
    <property type="match status" value="1"/>
</dbReference>
<dbReference type="InterPro" id="IPR006074">
    <property type="entry name" value="GTP1-OBG_CS"/>
</dbReference>
<evidence type="ECO:0000313" key="6">
    <source>
        <dbReference type="EMBL" id="KKL94078.1"/>
    </source>
</evidence>